<name>A0A0G4ESY7_VITBC</name>
<dbReference type="GO" id="GO:0032968">
    <property type="term" value="P:positive regulation of transcription elongation by RNA polymerase II"/>
    <property type="evidence" value="ECO:0007669"/>
    <property type="project" value="TreeGrafter"/>
</dbReference>
<accession>A0A0G4ESY7</accession>
<proteinExistence type="predicted"/>
<dbReference type="OrthoDB" id="20844at2759"/>
<feature type="compositionally biased region" description="Low complexity" evidence="1">
    <location>
        <begin position="112"/>
        <end position="125"/>
    </location>
</feature>
<dbReference type="GO" id="GO:0006368">
    <property type="term" value="P:transcription elongation by RNA polymerase II"/>
    <property type="evidence" value="ECO:0007669"/>
    <property type="project" value="InterPro"/>
</dbReference>
<dbReference type="EMBL" id="CDMY01000305">
    <property type="protein sequence ID" value="CEM01526.1"/>
    <property type="molecule type" value="Genomic_DNA"/>
</dbReference>
<dbReference type="GO" id="GO:0016593">
    <property type="term" value="C:Cdc73/Paf1 complex"/>
    <property type="evidence" value="ECO:0007669"/>
    <property type="project" value="InterPro"/>
</dbReference>
<evidence type="ECO:0000313" key="2">
    <source>
        <dbReference type="EMBL" id="CEM01526.1"/>
    </source>
</evidence>
<feature type="compositionally biased region" description="Acidic residues" evidence="1">
    <location>
        <begin position="407"/>
        <end position="418"/>
    </location>
</feature>
<feature type="compositionally biased region" description="Acidic residues" evidence="1">
    <location>
        <begin position="29"/>
        <end position="65"/>
    </location>
</feature>
<protein>
    <recommendedName>
        <fullName evidence="4">RNA polymerase-associated protein LEO1</fullName>
    </recommendedName>
</protein>
<evidence type="ECO:0000313" key="3">
    <source>
        <dbReference type="Proteomes" id="UP000041254"/>
    </source>
</evidence>
<sequence length="431" mass="48530">MDDDTLRDVFGESPGGEEEQHPQDHADADAPDEPEDAAPDAEDNADQEADADADADVGIEAEADEDQRRDQEADQQQQQDDDRPQAFTSGGVAAGEEDQNESEERSPDEQQAAAAAASGSASAAGAREEDEGLFDDHDQHEEDEAEPVDEQGEEQERDDDMGIEGQDDREPSYARMAPMQVEEEPRMAVVSRNIPVRDFPKRKRQLNPLKLTAGVKFVGTPFVETRERDKERLDEERQARWGRRRQAAYGGMDARYPPEATIRWRFKMDANGQILRDSKTGNPVRETNTHLVRYKDGKCVLFIGSEPYLCTEHREEHLHFFDDTDGVKALHGPATSRLTLKPPVNFQLLVKKPQTNKGKAARAIMETTPEEAEAAQKRTEEQLEDSRMATAKRKRKMHEADMMDSSFLEDDSNDEGSDTYERGRGSSKRRR</sequence>
<gene>
    <name evidence="2" type="ORF">Vbra_13156</name>
</gene>
<dbReference type="VEuPathDB" id="CryptoDB:Vbra_13156"/>
<dbReference type="PANTHER" id="PTHR23146">
    <property type="entry name" value="LEO1 PROTEIN"/>
    <property type="match status" value="1"/>
</dbReference>
<feature type="compositionally biased region" description="Basic and acidic residues" evidence="1">
    <location>
        <begin position="18"/>
        <end position="28"/>
    </location>
</feature>
<feature type="region of interest" description="Disordered" evidence="1">
    <location>
        <begin position="1"/>
        <end position="173"/>
    </location>
</feature>
<evidence type="ECO:0000256" key="1">
    <source>
        <dbReference type="SAM" id="MobiDB-lite"/>
    </source>
</evidence>
<dbReference type="InterPro" id="IPR007149">
    <property type="entry name" value="Leo1"/>
</dbReference>
<dbReference type="Pfam" id="PF04004">
    <property type="entry name" value="Leo1"/>
    <property type="match status" value="1"/>
</dbReference>
<dbReference type="AlphaFoldDB" id="A0A0G4ESY7"/>
<reference evidence="2 3" key="1">
    <citation type="submission" date="2014-11" db="EMBL/GenBank/DDBJ databases">
        <authorList>
            <person name="Zhu J."/>
            <person name="Qi W."/>
            <person name="Song R."/>
        </authorList>
    </citation>
    <scope>NUCLEOTIDE SEQUENCE [LARGE SCALE GENOMIC DNA]</scope>
</reference>
<feature type="compositionally biased region" description="Basic and acidic residues" evidence="1">
    <location>
        <begin position="1"/>
        <end position="10"/>
    </location>
</feature>
<feature type="compositionally biased region" description="Basic and acidic residues" evidence="1">
    <location>
        <begin position="374"/>
        <end position="387"/>
    </location>
</feature>
<dbReference type="InParanoid" id="A0A0G4ESY7"/>
<keyword evidence="3" id="KW-1185">Reference proteome</keyword>
<evidence type="ECO:0008006" key="4">
    <source>
        <dbReference type="Google" id="ProtNLM"/>
    </source>
</evidence>
<dbReference type="Proteomes" id="UP000041254">
    <property type="component" value="Unassembled WGS sequence"/>
</dbReference>
<feature type="region of interest" description="Disordered" evidence="1">
    <location>
        <begin position="365"/>
        <end position="431"/>
    </location>
</feature>
<feature type="compositionally biased region" description="Acidic residues" evidence="1">
    <location>
        <begin position="141"/>
        <end position="165"/>
    </location>
</feature>
<organism evidence="2 3">
    <name type="scientific">Vitrella brassicaformis (strain CCMP3155)</name>
    <dbReference type="NCBI Taxonomy" id="1169540"/>
    <lineage>
        <taxon>Eukaryota</taxon>
        <taxon>Sar</taxon>
        <taxon>Alveolata</taxon>
        <taxon>Colpodellida</taxon>
        <taxon>Vitrellaceae</taxon>
        <taxon>Vitrella</taxon>
    </lineage>
</organism>
<dbReference type="GO" id="GO:1990269">
    <property type="term" value="F:RNA polymerase II C-terminal domain phosphoserine binding"/>
    <property type="evidence" value="ECO:0007669"/>
    <property type="project" value="TreeGrafter"/>
</dbReference>
<dbReference type="PANTHER" id="PTHR23146:SF0">
    <property type="entry name" value="RNA POLYMERASE-ASSOCIATED PROTEIN LEO1"/>
    <property type="match status" value="1"/>
</dbReference>